<evidence type="ECO:0000313" key="2">
    <source>
        <dbReference type="Proteomes" id="UP000789920"/>
    </source>
</evidence>
<dbReference type="Proteomes" id="UP000789920">
    <property type="component" value="Unassembled WGS sequence"/>
</dbReference>
<organism evidence="1 2">
    <name type="scientific">Racocetra persica</name>
    <dbReference type="NCBI Taxonomy" id="160502"/>
    <lineage>
        <taxon>Eukaryota</taxon>
        <taxon>Fungi</taxon>
        <taxon>Fungi incertae sedis</taxon>
        <taxon>Mucoromycota</taxon>
        <taxon>Glomeromycotina</taxon>
        <taxon>Glomeromycetes</taxon>
        <taxon>Diversisporales</taxon>
        <taxon>Gigasporaceae</taxon>
        <taxon>Racocetra</taxon>
    </lineage>
</organism>
<name>A0ACA9KGP7_9GLOM</name>
<keyword evidence="2" id="KW-1185">Reference proteome</keyword>
<comment type="caution">
    <text evidence="1">The sequence shown here is derived from an EMBL/GenBank/DDBJ whole genome shotgun (WGS) entry which is preliminary data.</text>
</comment>
<dbReference type="EMBL" id="CAJVQC010000448">
    <property type="protein sequence ID" value="CAG8470897.1"/>
    <property type="molecule type" value="Genomic_DNA"/>
</dbReference>
<reference evidence="1" key="1">
    <citation type="submission" date="2021-06" db="EMBL/GenBank/DDBJ databases">
        <authorList>
            <person name="Kallberg Y."/>
            <person name="Tangrot J."/>
            <person name="Rosling A."/>
        </authorList>
    </citation>
    <scope>NUCLEOTIDE SEQUENCE</scope>
    <source>
        <strain evidence="1">MA461A</strain>
    </source>
</reference>
<gene>
    <name evidence="1" type="ORF">RPERSI_LOCUS575</name>
</gene>
<sequence length="51" mass="5955">MSNSMYERKWYQHAARTITIYEIKYMNESGNNVKNCDAARTITIYESGSDV</sequence>
<protein>
    <submittedName>
        <fullName evidence="1">33392_t:CDS:1</fullName>
    </submittedName>
</protein>
<accession>A0ACA9KGP7</accession>
<evidence type="ECO:0000313" key="1">
    <source>
        <dbReference type="EMBL" id="CAG8470897.1"/>
    </source>
</evidence>
<proteinExistence type="predicted"/>